<evidence type="ECO:0000313" key="3">
    <source>
        <dbReference type="Proteomes" id="UP001649230"/>
    </source>
</evidence>
<accession>A0ABY3SGY8</accession>
<keyword evidence="3" id="KW-1185">Reference proteome</keyword>
<dbReference type="EMBL" id="CP090978">
    <property type="protein sequence ID" value="UJF32365.1"/>
    <property type="molecule type" value="Genomic_DNA"/>
</dbReference>
<protein>
    <recommendedName>
        <fullName evidence="1">Spore germination protein N-terminal domain-containing protein</fullName>
    </recommendedName>
</protein>
<sequence length="138" mass="15710">MRRPAPRSMLFLFMLILLLTASGCGFKDIDKRFFVVTIGVDKPEDSSKKYAVYVKLAIPSPQERFGSNQALIVKEEANSITEAVRIIKSKVDKELEFGHCKTIILGEAMIHSDITDMMDWFVRRRDIQKRGLGCGRQT</sequence>
<evidence type="ECO:0000259" key="1">
    <source>
        <dbReference type="Pfam" id="PF25198"/>
    </source>
</evidence>
<evidence type="ECO:0000313" key="2">
    <source>
        <dbReference type="EMBL" id="UJF32365.1"/>
    </source>
</evidence>
<gene>
    <name evidence="2" type="ORF">L0M14_22065</name>
</gene>
<proteinExistence type="predicted"/>
<dbReference type="PANTHER" id="PTHR35789">
    <property type="entry name" value="SPORE GERMINATION PROTEIN B3"/>
    <property type="match status" value="1"/>
</dbReference>
<dbReference type="InterPro" id="IPR057336">
    <property type="entry name" value="GerAC_N"/>
</dbReference>
<feature type="domain" description="Spore germination protein N-terminal" evidence="1">
    <location>
        <begin position="27"/>
        <end position="130"/>
    </location>
</feature>
<organism evidence="2 3">
    <name type="scientific">Paenibacillus hexagrammi</name>
    <dbReference type="NCBI Taxonomy" id="2908839"/>
    <lineage>
        <taxon>Bacteria</taxon>
        <taxon>Bacillati</taxon>
        <taxon>Bacillota</taxon>
        <taxon>Bacilli</taxon>
        <taxon>Bacillales</taxon>
        <taxon>Paenibacillaceae</taxon>
        <taxon>Paenibacillus</taxon>
    </lineage>
</organism>
<dbReference type="PROSITE" id="PS51257">
    <property type="entry name" value="PROKAR_LIPOPROTEIN"/>
    <property type="match status" value="1"/>
</dbReference>
<dbReference type="InterPro" id="IPR008844">
    <property type="entry name" value="Spore_GerAC-like"/>
</dbReference>
<dbReference type="RefSeq" id="WP_235118709.1">
    <property type="nucleotide sequence ID" value="NZ_CP090978.1"/>
</dbReference>
<dbReference type="Pfam" id="PF25198">
    <property type="entry name" value="Spore_GerAC_N"/>
    <property type="match status" value="1"/>
</dbReference>
<dbReference type="PANTHER" id="PTHR35789:SF1">
    <property type="entry name" value="SPORE GERMINATION PROTEIN B3"/>
    <property type="match status" value="1"/>
</dbReference>
<dbReference type="Proteomes" id="UP001649230">
    <property type="component" value="Chromosome"/>
</dbReference>
<name>A0ABY3SGY8_9BACL</name>
<reference evidence="2 3" key="1">
    <citation type="journal article" date="2024" name="Int. J. Syst. Evol. Microbiol.">
        <title>Paenibacillus hexagrammi sp. nov., a novel bacterium isolated from the gut content of Hexagrammos agrammus.</title>
        <authorList>
            <person name="Jung H.K."/>
            <person name="Kim D.G."/>
            <person name="Zin H."/>
            <person name="Park J."/>
            <person name="Jung H."/>
            <person name="Kim Y.O."/>
            <person name="Kong H.J."/>
            <person name="Kim J.W."/>
            <person name="Kim Y.S."/>
        </authorList>
    </citation>
    <scope>NUCLEOTIDE SEQUENCE [LARGE SCALE GENOMIC DNA]</scope>
    <source>
        <strain evidence="2 3">YPD9-1</strain>
    </source>
</reference>